<comment type="caution">
    <text evidence="2">The sequence shown here is derived from an EMBL/GenBank/DDBJ whole genome shotgun (WGS) entry which is preliminary data.</text>
</comment>
<dbReference type="OrthoDB" id="6253702at2759"/>
<dbReference type="InterPro" id="IPR029048">
    <property type="entry name" value="HSP70_C_sf"/>
</dbReference>
<evidence type="ECO:0000313" key="2">
    <source>
        <dbReference type="EMBL" id="KAF5401667.1"/>
    </source>
</evidence>
<accession>A0A8J4TFQ6</accession>
<evidence type="ECO:0000256" key="1">
    <source>
        <dbReference type="SAM" id="MobiDB-lite"/>
    </source>
</evidence>
<organism evidence="2 3">
    <name type="scientific">Paragonimus heterotremus</name>
    <dbReference type="NCBI Taxonomy" id="100268"/>
    <lineage>
        <taxon>Eukaryota</taxon>
        <taxon>Metazoa</taxon>
        <taxon>Spiralia</taxon>
        <taxon>Lophotrochozoa</taxon>
        <taxon>Platyhelminthes</taxon>
        <taxon>Trematoda</taxon>
        <taxon>Digenea</taxon>
        <taxon>Plagiorchiida</taxon>
        <taxon>Troglotremata</taxon>
        <taxon>Troglotrematidae</taxon>
        <taxon>Paragonimus</taxon>
    </lineage>
</organism>
<sequence length="119" mass="14101">MANSNTALEDWSTEITKEGHSDNSVTLLENAVKEFVQTVRNKIDQSLNPIITREEKRRIELLLEEADRYLRGEFGQPDRQQYGEILTKMKRVFYPLERRLFERRIAVGNFQKSLHVRSY</sequence>
<name>A0A8J4TFQ6_9TREM</name>
<dbReference type="AlphaFoldDB" id="A0A8J4TFQ6"/>
<protein>
    <submittedName>
        <fullName evidence="2">Uncharacterized protein</fullName>
    </submittedName>
</protein>
<dbReference type="Proteomes" id="UP000748531">
    <property type="component" value="Unassembled WGS sequence"/>
</dbReference>
<reference evidence="2" key="1">
    <citation type="submission" date="2019-05" db="EMBL/GenBank/DDBJ databases">
        <title>Annotation for the trematode Paragonimus heterotremus.</title>
        <authorList>
            <person name="Choi Y.-J."/>
        </authorList>
    </citation>
    <scope>NUCLEOTIDE SEQUENCE</scope>
    <source>
        <strain evidence="2">LC</strain>
    </source>
</reference>
<evidence type="ECO:0000313" key="3">
    <source>
        <dbReference type="Proteomes" id="UP000748531"/>
    </source>
</evidence>
<dbReference type="SUPFAM" id="SSF100934">
    <property type="entry name" value="Heat shock protein 70kD (HSP70), C-terminal subdomain"/>
    <property type="match status" value="1"/>
</dbReference>
<feature type="region of interest" description="Disordered" evidence="1">
    <location>
        <begin position="1"/>
        <end position="20"/>
    </location>
</feature>
<proteinExistence type="predicted"/>
<keyword evidence="3" id="KW-1185">Reference proteome</keyword>
<dbReference type="EMBL" id="LUCH01002319">
    <property type="protein sequence ID" value="KAF5401667.1"/>
    <property type="molecule type" value="Genomic_DNA"/>
</dbReference>
<gene>
    <name evidence="2" type="ORF">PHET_04548</name>
</gene>
<dbReference type="Gene3D" id="1.20.1270.10">
    <property type="match status" value="1"/>
</dbReference>